<dbReference type="InterPro" id="IPR027417">
    <property type="entry name" value="P-loop_NTPase"/>
</dbReference>
<evidence type="ECO:0000256" key="5">
    <source>
        <dbReference type="ARBA" id="ARBA00022741"/>
    </source>
</evidence>
<dbReference type="CDD" id="cd03257">
    <property type="entry name" value="ABC_NikE_OppD_transporters"/>
    <property type="match status" value="1"/>
</dbReference>
<feature type="domain" description="ABC transporter" evidence="8">
    <location>
        <begin position="9"/>
        <end position="260"/>
    </location>
</feature>
<dbReference type="InterPro" id="IPR013563">
    <property type="entry name" value="Oligopep_ABC_C"/>
</dbReference>
<sequence length="356" mass="39247">MENENKKVLEVEDLRISFDTYAGEVQAIRGISFDVKEGEVVAIVGESGSGKSVTSQGIMKLLPTPPARYKSGAIRLEGKDITGYNRKQMEKLKGSKMAMIFQDPMTSLNPTMKVGRQIAEGLKKHTNLSKDKIHSRVIELLTMVGIPDPDDRANRYPHEFSGGMRQRVMIAIALACEPKLLIADEPTTALDVTIQAQILKLMDKLNEETGTSIILITHDLGVVAKMADRIIVMYAGKPVETGNKHDIFYNPKHPYTWGLLGALPRVDTDKKEPLKSISGTPPDLISPPKGCAFANRCEHAMEVCLEHDPAMQEYGEGHTAACWLHHPNAKEYLDQIMEKHSFGVGGEKYANQNAGG</sequence>
<dbReference type="Pfam" id="PF08352">
    <property type="entry name" value="oligo_HPY"/>
    <property type="match status" value="1"/>
</dbReference>
<dbReference type="InterPro" id="IPR017871">
    <property type="entry name" value="ABC_transporter-like_CS"/>
</dbReference>
<evidence type="ECO:0000256" key="1">
    <source>
        <dbReference type="ARBA" id="ARBA00004202"/>
    </source>
</evidence>
<dbReference type="Pfam" id="PF00005">
    <property type="entry name" value="ABC_tran"/>
    <property type="match status" value="1"/>
</dbReference>
<dbReference type="NCBIfam" id="TIGR01727">
    <property type="entry name" value="oligo_HPY"/>
    <property type="match status" value="1"/>
</dbReference>
<gene>
    <name evidence="9" type="primary">oppD</name>
    <name evidence="9" type="ORF">GCM10011346_05250</name>
</gene>
<keyword evidence="4" id="KW-1003">Cell membrane</keyword>
<evidence type="ECO:0000313" key="10">
    <source>
        <dbReference type="Proteomes" id="UP000641206"/>
    </source>
</evidence>
<evidence type="ECO:0000256" key="3">
    <source>
        <dbReference type="ARBA" id="ARBA00022448"/>
    </source>
</evidence>
<dbReference type="InterPro" id="IPR050388">
    <property type="entry name" value="ABC_Ni/Peptide_Import"/>
</dbReference>
<dbReference type="Proteomes" id="UP000641206">
    <property type="component" value="Unassembled WGS sequence"/>
</dbReference>
<dbReference type="InterPro" id="IPR003593">
    <property type="entry name" value="AAA+_ATPase"/>
</dbReference>
<dbReference type="EMBL" id="BMLW01000001">
    <property type="protein sequence ID" value="GGP07805.1"/>
    <property type="molecule type" value="Genomic_DNA"/>
</dbReference>
<comment type="subcellular location">
    <subcellularLocation>
        <location evidence="1">Cell membrane</location>
        <topology evidence="1">Peripheral membrane protein</topology>
    </subcellularLocation>
</comment>
<evidence type="ECO:0000256" key="7">
    <source>
        <dbReference type="ARBA" id="ARBA00023136"/>
    </source>
</evidence>
<dbReference type="PROSITE" id="PS50893">
    <property type="entry name" value="ABC_TRANSPORTER_2"/>
    <property type="match status" value="1"/>
</dbReference>
<keyword evidence="5" id="KW-0547">Nucleotide-binding</keyword>
<dbReference type="SMART" id="SM00382">
    <property type="entry name" value="AAA"/>
    <property type="match status" value="1"/>
</dbReference>
<evidence type="ECO:0000256" key="4">
    <source>
        <dbReference type="ARBA" id="ARBA00022475"/>
    </source>
</evidence>
<comment type="similarity">
    <text evidence="2">Belongs to the ABC transporter superfamily.</text>
</comment>
<protein>
    <submittedName>
        <fullName evidence="9">Oligopeptide transport ATP-binding protein OppD</fullName>
    </submittedName>
</protein>
<dbReference type="GO" id="GO:0005524">
    <property type="term" value="F:ATP binding"/>
    <property type="evidence" value="ECO:0007669"/>
    <property type="project" value="UniProtKB-KW"/>
</dbReference>
<evidence type="ECO:0000259" key="8">
    <source>
        <dbReference type="PROSITE" id="PS50893"/>
    </source>
</evidence>
<evidence type="ECO:0000256" key="2">
    <source>
        <dbReference type="ARBA" id="ARBA00005417"/>
    </source>
</evidence>
<keyword evidence="10" id="KW-1185">Reference proteome</keyword>
<keyword evidence="6 9" id="KW-0067">ATP-binding</keyword>
<organism evidence="9 10">
    <name type="scientific">Oceanobacillus neutriphilus</name>
    <dbReference type="NCBI Taxonomy" id="531815"/>
    <lineage>
        <taxon>Bacteria</taxon>
        <taxon>Bacillati</taxon>
        <taxon>Bacillota</taxon>
        <taxon>Bacilli</taxon>
        <taxon>Bacillales</taxon>
        <taxon>Bacillaceae</taxon>
        <taxon>Oceanobacillus</taxon>
    </lineage>
</organism>
<dbReference type="PANTHER" id="PTHR43297">
    <property type="entry name" value="OLIGOPEPTIDE TRANSPORT ATP-BINDING PROTEIN APPD"/>
    <property type="match status" value="1"/>
</dbReference>
<accession>A0ABQ2NQ79</accession>
<name>A0ABQ2NQ79_9BACI</name>
<dbReference type="PANTHER" id="PTHR43297:SF2">
    <property type="entry name" value="DIPEPTIDE TRANSPORT ATP-BINDING PROTEIN DPPD"/>
    <property type="match status" value="1"/>
</dbReference>
<dbReference type="RefSeq" id="WP_188732921.1">
    <property type="nucleotide sequence ID" value="NZ_BMLW01000001.1"/>
</dbReference>
<proteinExistence type="inferred from homology"/>
<dbReference type="SUPFAM" id="SSF52540">
    <property type="entry name" value="P-loop containing nucleoside triphosphate hydrolases"/>
    <property type="match status" value="1"/>
</dbReference>
<evidence type="ECO:0000313" key="9">
    <source>
        <dbReference type="EMBL" id="GGP07805.1"/>
    </source>
</evidence>
<keyword evidence="7" id="KW-0472">Membrane</keyword>
<keyword evidence="3" id="KW-0813">Transport</keyword>
<evidence type="ECO:0000256" key="6">
    <source>
        <dbReference type="ARBA" id="ARBA00022840"/>
    </source>
</evidence>
<comment type="caution">
    <text evidence="9">The sequence shown here is derived from an EMBL/GenBank/DDBJ whole genome shotgun (WGS) entry which is preliminary data.</text>
</comment>
<dbReference type="Gene3D" id="3.40.50.300">
    <property type="entry name" value="P-loop containing nucleotide triphosphate hydrolases"/>
    <property type="match status" value="1"/>
</dbReference>
<dbReference type="PROSITE" id="PS00211">
    <property type="entry name" value="ABC_TRANSPORTER_1"/>
    <property type="match status" value="1"/>
</dbReference>
<dbReference type="InterPro" id="IPR003439">
    <property type="entry name" value="ABC_transporter-like_ATP-bd"/>
</dbReference>
<reference evidence="10" key="1">
    <citation type="journal article" date="2019" name="Int. J. Syst. Evol. Microbiol.">
        <title>The Global Catalogue of Microorganisms (GCM) 10K type strain sequencing project: providing services to taxonomists for standard genome sequencing and annotation.</title>
        <authorList>
            <consortium name="The Broad Institute Genomics Platform"/>
            <consortium name="The Broad Institute Genome Sequencing Center for Infectious Disease"/>
            <person name="Wu L."/>
            <person name="Ma J."/>
        </authorList>
    </citation>
    <scope>NUCLEOTIDE SEQUENCE [LARGE SCALE GENOMIC DNA]</scope>
    <source>
        <strain evidence="10">CGMCC 1.7693</strain>
    </source>
</reference>